<organism evidence="1 2">
    <name type="scientific">Ataeniobius toweri</name>
    <dbReference type="NCBI Taxonomy" id="208326"/>
    <lineage>
        <taxon>Eukaryota</taxon>
        <taxon>Metazoa</taxon>
        <taxon>Chordata</taxon>
        <taxon>Craniata</taxon>
        <taxon>Vertebrata</taxon>
        <taxon>Euteleostomi</taxon>
        <taxon>Actinopterygii</taxon>
        <taxon>Neopterygii</taxon>
        <taxon>Teleostei</taxon>
        <taxon>Neoteleostei</taxon>
        <taxon>Acanthomorphata</taxon>
        <taxon>Ovalentaria</taxon>
        <taxon>Atherinomorphae</taxon>
        <taxon>Cyprinodontiformes</taxon>
        <taxon>Goodeidae</taxon>
        <taxon>Ataeniobius</taxon>
    </lineage>
</organism>
<protein>
    <submittedName>
        <fullName evidence="1">Uncharacterized protein</fullName>
    </submittedName>
</protein>
<sequence length="154" mass="17502">MLILMCVIQDVSSILSNDCQTLLELCLFANLLVQFGNNGQSFAPADLAEVPAHLVPPLWRKRRQIQSDISTFTLSVFFYLYEHKTEVILFSPKCSRSSLCAYLSTLIPHFKSVVPTFFFFHFGHLSKIISLLSRSHLESVMHLLVGLLQLSNRN</sequence>
<accession>A0ABU7B8M7</accession>
<proteinExistence type="predicted"/>
<dbReference type="Proteomes" id="UP001345963">
    <property type="component" value="Unassembled WGS sequence"/>
</dbReference>
<evidence type="ECO:0000313" key="1">
    <source>
        <dbReference type="EMBL" id="MED6246455.1"/>
    </source>
</evidence>
<comment type="caution">
    <text evidence="1">The sequence shown here is derived from an EMBL/GenBank/DDBJ whole genome shotgun (WGS) entry which is preliminary data.</text>
</comment>
<dbReference type="EMBL" id="JAHUTI010043096">
    <property type="protein sequence ID" value="MED6246455.1"/>
    <property type="molecule type" value="Genomic_DNA"/>
</dbReference>
<evidence type="ECO:0000313" key="2">
    <source>
        <dbReference type="Proteomes" id="UP001345963"/>
    </source>
</evidence>
<reference evidence="1 2" key="1">
    <citation type="submission" date="2021-07" db="EMBL/GenBank/DDBJ databases">
        <authorList>
            <person name="Palmer J.M."/>
        </authorList>
    </citation>
    <scope>NUCLEOTIDE SEQUENCE [LARGE SCALE GENOMIC DNA]</scope>
    <source>
        <strain evidence="1 2">AT_MEX2019</strain>
        <tissue evidence="1">Muscle</tissue>
    </source>
</reference>
<gene>
    <name evidence="1" type="ORF">ATANTOWER_018176</name>
</gene>
<name>A0ABU7B8M7_9TELE</name>
<keyword evidence="2" id="KW-1185">Reference proteome</keyword>